<dbReference type="Proteomes" id="UP000008144">
    <property type="component" value="Unassembled WGS sequence"/>
</dbReference>
<evidence type="ECO:0000256" key="5">
    <source>
        <dbReference type="ARBA" id="ARBA00047960"/>
    </source>
</evidence>
<comment type="function">
    <text evidence="1">Conjugation of reduced glutathione to a wide number of exogenous and endogenous hydrophobic electrophiles.</text>
</comment>
<keyword evidence="4" id="KW-0808">Transferase</keyword>
<reference evidence="9" key="1">
    <citation type="journal article" date="2002" name="Science">
        <title>The draft genome of Ciona intestinalis: insights into chordate and vertebrate origins.</title>
        <authorList>
            <person name="Dehal P."/>
            <person name="Satou Y."/>
            <person name="Campbell R.K."/>
            <person name="Chapman J."/>
            <person name="Degnan B."/>
            <person name="De Tomaso A."/>
            <person name="Davidson B."/>
            <person name="Di Gregorio A."/>
            <person name="Gelpke M."/>
            <person name="Goodstein D.M."/>
            <person name="Harafuji N."/>
            <person name="Hastings K.E."/>
            <person name="Ho I."/>
            <person name="Hotta K."/>
            <person name="Huang W."/>
            <person name="Kawashima T."/>
            <person name="Lemaire P."/>
            <person name="Martinez D."/>
            <person name="Meinertzhagen I.A."/>
            <person name="Necula S."/>
            <person name="Nonaka M."/>
            <person name="Putnam N."/>
            <person name="Rash S."/>
            <person name="Saiga H."/>
            <person name="Satake M."/>
            <person name="Terry A."/>
            <person name="Yamada L."/>
            <person name="Wang H.G."/>
            <person name="Awazu S."/>
            <person name="Azumi K."/>
            <person name="Boore J."/>
            <person name="Branno M."/>
            <person name="Chin-Bow S."/>
            <person name="DeSantis R."/>
            <person name="Doyle S."/>
            <person name="Francino P."/>
            <person name="Keys D.N."/>
            <person name="Haga S."/>
            <person name="Hayashi H."/>
            <person name="Hino K."/>
            <person name="Imai K.S."/>
            <person name="Inaba K."/>
            <person name="Kano S."/>
            <person name="Kobayashi K."/>
            <person name="Kobayashi M."/>
            <person name="Lee B.I."/>
            <person name="Makabe K.W."/>
            <person name="Manohar C."/>
            <person name="Matassi G."/>
            <person name="Medina M."/>
            <person name="Mochizuki Y."/>
            <person name="Mount S."/>
            <person name="Morishita T."/>
            <person name="Miura S."/>
            <person name="Nakayama A."/>
            <person name="Nishizaka S."/>
            <person name="Nomoto H."/>
            <person name="Ohta F."/>
            <person name="Oishi K."/>
            <person name="Rigoutsos I."/>
            <person name="Sano M."/>
            <person name="Sasaki A."/>
            <person name="Sasakura Y."/>
            <person name="Shoguchi E."/>
            <person name="Shin-i T."/>
            <person name="Spagnuolo A."/>
            <person name="Stainier D."/>
            <person name="Suzuki M.M."/>
            <person name="Tassy O."/>
            <person name="Takatori N."/>
            <person name="Tokuoka M."/>
            <person name="Yagi K."/>
            <person name="Yoshizaki F."/>
            <person name="Wada S."/>
            <person name="Zhang C."/>
            <person name="Hyatt P.D."/>
            <person name="Larimer F."/>
            <person name="Detter C."/>
            <person name="Doggett N."/>
            <person name="Glavina T."/>
            <person name="Hawkins T."/>
            <person name="Richardson P."/>
            <person name="Lucas S."/>
            <person name="Kohara Y."/>
            <person name="Levine M."/>
            <person name="Satoh N."/>
            <person name="Rokhsar D.S."/>
        </authorList>
    </citation>
    <scope>NUCLEOTIDE SEQUENCE [LARGE SCALE GENOMIC DNA]</scope>
</reference>
<dbReference type="InterPro" id="IPR050213">
    <property type="entry name" value="GST_superfamily"/>
</dbReference>
<evidence type="ECO:0000259" key="7">
    <source>
        <dbReference type="PROSITE" id="PS50405"/>
    </source>
</evidence>
<dbReference type="OMA" id="MAPTFAY"/>
<protein>
    <recommendedName>
        <fullName evidence="3">glutathione transferase</fullName>
        <ecNumber evidence="3">2.5.1.18</ecNumber>
    </recommendedName>
</protein>
<dbReference type="InterPro" id="IPR010987">
    <property type="entry name" value="Glutathione-S-Trfase_C-like"/>
</dbReference>
<accession>F7AHD2</accession>
<dbReference type="InterPro" id="IPR040079">
    <property type="entry name" value="Glutathione_S-Trfase"/>
</dbReference>
<feature type="domain" description="GST N-terminal" evidence="6">
    <location>
        <begin position="2"/>
        <end position="90"/>
    </location>
</feature>
<dbReference type="PROSITE" id="PS50405">
    <property type="entry name" value="GST_CTER"/>
    <property type="match status" value="1"/>
</dbReference>
<comment type="catalytic activity">
    <reaction evidence="5">
        <text>RX + glutathione = an S-substituted glutathione + a halide anion + H(+)</text>
        <dbReference type="Rhea" id="RHEA:16437"/>
        <dbReference type="ChEBI" id="CHEBI:15378"/>
        <dbReference type="ChEBI" id="CHEBI:16042"/>
        <dbReference type="ChEBI" id="CHEBI:17792"/>
        <dbReference type="ChEBI" id="CHEBI:57925"/>
        <dbReference type="ChEBI" id="CHEBI:90779"/>
        <dbReference type="EC" id="2.5.1.18"/>
    </reaction>
</comment>
<dbReference type="AlphaFoldDB" id="F7AHD2"/>
<proteinExistence type="inferred from homology"/>
<comment type="similarity">
    <text evidence="2">Belongs to the GST superfamily. Mu family.</text>
</comment>
<dbReference type="SUPFAM" id="SSF52833">
    <property type="entry name" value="Thioredoxin-like"/>
    <property type="match status" value="1"/>
</dbReference>
<dbReference type="Pfam" id="PF14497">
    <property type="entry name" value="GST_C_3"/>
    <property type="match status" value="1"/>
</dbReference>
<dbReference type="GeneTree" id="ENSGT00940000166100"/>
<dbReference type="HOGENOM" id="CLU_039475_2_0_1"/>
<reference evidence="8" key="2">
    <citation type="submission" date="2025-08" db="UniProtKB">
        <authorList>
            <consortium name="Ensembl"/>
        </authorList>
    </citation>
    <scope>IDENTIFICATION</scope>
</reference>
<dbReference type="SUPFAM" id="SSF47616">
    <property type="entry name" value="GST C-terminal domain-like"/>
    <property type="match status" value="1"/>
</dbReference>
<reference evidence="8" key="3">
    <citation type="submission" date="2025-09" db="UniProtKB">
        <authorList>
            <consortium name="Ensembl"/>
        </authorList>
    </citation>
    <scope>IDENTIFICATION</scope>
</reference>
<dbReference type="PANTHER" id="PTHR11571:SF222">
    <property type="entry name" value="GLUTATHIONE TRANSFERASE"/>
    <property type="match status" value="1"/>
</dbReference>
<dbReference type="PANTHER" id="PTHR11571">
    <property type="entry name" value="GLUTATHIONE S-TRANSFERASE"/>
    <property type="match status" value="1"/>
</dbReference>
<keyword evidence="9" id="KW-1185">Reference proteome</keyword>
<dbReference type="Pfam" id="PF02798">
    <property type="entry name" value="GST_N"/>
    <property type="match status" value="1"/>
</dbReference>
<dbReference type="EC" id="2.5.1.18" evidence="3"/>
<dbReference type="SFLD" id="SFLDG01205">
    <property type="entry name" value="AMPS.1"/>
    <property type="match status" value="1"/>
</dbReference>
<organism evidence="8 9">
    <name type="scientific">Ciona intestinalis</name>
    <name type="common">Transparent sea squirt</name>
    <name type="synonym">Ascidia intestinalis</name>
    <dbReference type="NCBI Taxonomy" id="7719"/>
    <lineage>
        <taxon>Eukaryota</taxon>
        <taxon>Metazoa</taxon>
        <taxon>Chordata</taxon>
        <taxon>Tunicata</taxon>
        <taxon>Ascidiacea</taxon>
        <taxon>Phlebobranchia</taxon>
        <taxon>Cionidae</taxon>
        <taxon>Ciona</taxon>
    </lineage>
</organism>
<dbReference type="PROSITE" id="PS50404">
    <property type="entry name" value="GST_NTER"/>
    <property type="match status" value="1"/>
</dbReference>
<evidence type="ECO:0000256" key="2">
    <source>
        <dbReference type="ARBA" id="ARBA00005861"/>
    </source>
</evidence>
<dbReference type="InParanoid" id="F7AHD2"/>
<name>F7AHD2_CIOIN</name>
<feature type="domain" description="GST C-terminal" evidence="7">
    <location>
        <begin position="93"/>
        <end position="211"/>
    </location>
</feature>
<sequence length="221" mass="26052">MTKMLLGYWDLRGLGEPIRLMLEYAGFEYEDKRYQFIKEKEDYSDRNWTEPKYSLGFDYPNLPYLIDGDVKVTESWAIMKYLSRKFEKLGPENEEERIKCDVTEGVVQDVRKQFYDLCYSATFVTSKEEFLQEIAPKLEQLQRSLEHHTWLCGTNLKYVDFAFFEFLDHLRVCLPGSLDKYPLFVKSLKRFDSLEKIAAYKTSEKFQKCPVNGPMAQAGGQ</sequence>
<dbReference type="InterPro" id="IPR036249">
    <property type="entry name" value="Thioredoxin-like_sf"/>
</dbReference>
<evidence type="ECO:0000256" key="1">
    <source>
        <dbReference type="ARBA" id="ARBA00003701"/>
    </source>
</evidence>
<dbReference type="GO" id="GO:0006749">
    <property type="term" value="P:glutathione metabolic process"/>
    <property type="evidence" value="ECO:0000318"/>
    <property type="project" value="GO_Central"/>
</dbReference>
<evidence type="ECO:0000259" key="6">
    <source>
        <dbReference type="PROSITE" id="PS50404"/>
    </source>
</evidence>
<dbReference type="InterPro" id="IPR036282">
    <property type="entry name" value="Glutathione-S-Trfase_C_sf"/>
</dbReference>
<evidence type="ECO:0000313" key="8">
    <source>
        <dbReference type="Ensembl" id="ENSCINP00000017623.3"/>
    </source>
</evidence>
<dbReference type="FunFam" id="1.20.1050.10:FF:000003">
    <property type="entry name" value="Glutathione S-transferase 2"/>
    <property type="match status" value="1"/>
</dbReference>
<evidence type="ECO:0000256" key="3">
    <source>
        <dbReference type="ARBA" id="ARBA00012452"/>
    </source>
</evidence>
<evidence type="ECO:0000313" key="9">
    <source>
        <dbReference type="Proteomes" id="UP000008144"/>
    </source>
</evidence>
<dbReference type="InterPro" id="IPR004046">
    <property type="entry name" value="GST_C"/>
</dbReference>
<dbReference type="InterPro" id="IPR004045">
    <property type="entry name" value="Glutathione_S-Trfase_N"/>
</dbReference>
<evidence type="ECO:0000256" key="4">
    <source>
        <dbReference type="ARBA" id="ARBA00022679"/>
    </source>
</evidence>
<dbReference type="SFLD" id="SFLDS00019">
    <property type="entry name" value="Glutathione_Transferase_(cytos"/>
    <property type="match status" value="1"/>
</dbReference>
<dbReference type="SFLD" id="SFLDG00363">
    <property type="entry name" value="AMPS_(cytGST):_Alpha-__Mu-__Pi"/>
    <property type="match status" value="1"/>
</dbReference>
<dbReference type="Gene3D" id="3.40.30.10">
    <property type="entry name" value="Glutaredoxin"/>
    <property type="match status" value="1"/>
</dbReference>
<dbReference type="Ensembl" id="ENSCINT00000017623.3">
    <property type="protein sequence ID" value="ENSCINP00000017623.3"/>
    <property type="gene ID" value="ENSCING00000015785.2"/>
</dbReference>
<dbReference type="GO" id="GO:0004364">
    <property type="term" value="F:glutathione transferase activity"/>
    <property type="evidence" value="ECO:0000318"/>
    <property type="project" value="GO_Central"/>
</dbReference>
<dbReference type="Gene3D" id="1.20.1050.10">
    <property type="match status" value="1"/>
</dbReference>